<keyword evidence="3" id="KW-1185">Reference proteome</keyword>
<dbReference type="EMBL" id="REGN01008750">
    <property type="protein sequence ID" value="RNA02806.1"/>
    <property type="molecule type" value="Genomic_DNA"/>
</dbReference>
<keyword evidence="1" id="KW-0472">Membrane</keyword>
<sequence>MNNFSGPHKTLSFKLLKHLMCHISTEQLFLILVVFFLLVFYSYGRDLKVWIILVISLVIGSPNPIISFNSLINLLILLIFVSFDLNILNVLYSVHKVGSSFLIFFRGTAFI</sequence>
<proteinExistence type="predicted"/>
<evidence type="ECO:0000313" key="2">
    <source>
        <dbReference type="EMBL" id="RNA02806.1"/>
    </source>
</evidence>
<comment type="caution">
    <text evidence="2">The sequence shown here is derived from an EMBL/GenBank/DDBJ whole genome shotgun (WGS) entry which is preliminary data.</text>
</comment>
<keyword evidence="1" id="KW-0812">Transmembrane</keyword>
<protein>
    <submittedName>
        <fullName evidence="2">Uncharacterized protein</fullName>
    </submittedName>
</protein>
<reference evidence="2 3" key="1">
    <citation type="journal article" date="2018" name="Sci. Rep.">
        <title>Genomic signatures of local adaptation to the degree of environmental predictability in rotifers.</title>
        <authorList>
            <person name="Franch-Gras L."/>
            <person name="Hahn C."/>
            <person name="Garcia-Roger E.M."/>
            <person name="Carmona M.J."/>
            <person name="Serra M."/>
            <person name="Gomez A."/>
        </authorList>
    </citation>
    <scope>NUCLEOTIDE SEQUENCE [LARGE SCALE GENOMIC DNA]</scope>
    <source>
        <strain evidence="2">HYR1</strain>
    </source>
</reference>
<gene>
    <name evidence="2" type="ORF">BpHYR1_001440</name>
</gene>
<feature type="transmembrane region" description="Helical" evidence="1">
    <location>
        <begin position="21"/>
        <end position="43"/>
    </location>
</feature>
<dbReference type="Proteomes" id="UP000276133">
    <property type="component" value="Unassembled WGS sequence"/>
</dbReference>
<evidence type="ECO:0000256" key="1">
    <source>
        <dbReference type="SAM" id="Phobius"/>
    </source>
</evidence>
<feature type="transmembrane region" description="Helical" evidence="1">
    <location>
        <begin position="49"/>
        <end position="66"/>
    </location>
</feature>
<dbReference type="AlphaFoldDB" id="A0A3M7PUI1"/>
<name>A0A3M7PUI1_BRAPC</name>
<organism evidence="2 3">
    <name type="scientific">Brachionus plicatilis</name>
    <name type="common">Marine rotifer</name>
    <name type="synonym">Brachionus muelleri</name>
    <dbReference type="NCBI Taxonomy" id="10195"/>
    <lineage>
        <taxon>Eukaryota</taxon>
        <taxon>Metazoa</taxon>
        <taxon>Spiralia</taxon>
        <taxon>Gnathifera</taxon>
        <taxon>Rotifera</taxon>
        <taxon>Eurotatoria</taxon>
        <taxon>Monogononta</taxon>
        <taxon>Pseudotrocha</taxon>
        <taxon>Ploima</taxon>
        <taxon>Brachionidae</taxon>
        <taxon>Brachionus</taxon>
    </lineage>
</organism>
<feature type="transmembrane region" description="Helical" evidence="1">
    <location>
        <begin position="71"/>
        <end position="92"/>
    </location>
</feature>
<accession>A0A3M7PUI1</accession>
<evidence type="ECO:0000313" key="3">
    <source>
        <dbReference type="Proteomes" id="UP000276133"/>
    </source>
</evidence>
<keyword evidence="1" id="KW-1133">Transmembrane helix</keyword>